<evidence type="ECO:0000313" key="3">
    <source>
        <dbReference type="Proteomes" id="UP000053424"/>
    </source>
</evidence>
<feature type="compositionally biased region" description="Pro residues" evidence="1">
    <location>
        <begin position="324"/>
        <end position="337"/>
    </location>
</feature>
<feature type="compositionally biased region" description="Low complexity" evidence="1">
    <location>
        <begin position="225"/>
        <end position="241"/>
    </location>
</feature>
<feature type="compositionally biased region" description="Low complexity" evidence="1">
    <location>
        <begin position="510"/>
        <end position="531"/>
    </location>
</feature>
<dbReference type="EMBL" id="KN831769">
    <property type="protein sequence ID" value="KIM47781.1"/>
    <property type="molecule type" value="Genomic_DNA"/>
</dbReference>
<reference evidence="3" key="2">
    <citation type="submission" date="2015-01" db="EMBL/GenBank/DDBJ databases">
        <title>Evolutionary Origins and Diversification of the Mycorrhizal Mutualists.</title>
        <authorList>
            <consortium name="DOE Joint Genome Institute"/>
            <consortium name="Mycorrhizal Genomics Consortium"/>
            <person name="Kohler A."/>
            <person name="Kuo A."/>
            <person name="Nagy L.G."/>
            <person name="Floudas D."/>
            <person name="Copeland A."/>
            <person name="Barry K.W."/>
            <person name="Cichocki N."/>
            <person name="Veneault-Fourrey C."/>
            <person name="LaButti K."/>
            <person name="Lindquist E.A."/>
            <person name="Lipzen A."/>
            <person name="Lundell T."/>
            <person name="Morin E."/>
            <person name="Murat C."/>
            <person name="Riley R."/>
            <person name="Ohm R."/>
            <person name="Sun H."/>
            <person name="Tunlid A."/>
            <person name="Henrissat B."/>
            <person name="Grigoriev I.V."/>
            <person name="Hibbett D.S."/>
            <person name="Martin F."/>
        </authorList>
    </citation>
    <scope>NUCLEOTIDE SEQUENCE [LARGE SCALE GENOMIC DNA]</scope>
    <source>
        <strain evidence="3">h7</strain>
    </source>
</reference>
<keyword evidence="3" id="KW-1185">Reference proteome</keyword>
<name>A0A0C3CVA8_HEBCY</name>
<evidence type="ECO:0000256" key="1">
    <source>
        <dbReference type="SAM" id="MobiDB-lite"/>
    </source>
</evidence>
<feature type="compositionally biased region" description="Polar residues" evidence="1">
    <location>
        <begin position="10"/>
        <end position="25"/>
    </location>
</feature>
<gene>
    <name evidence="2" type="ORF">M413DRAFT_22386</name>
</gene>
<proteinExistence type="predicted"/>
<feature type="compositionally biased region" description="Polar residues" evidence="1">
    <location>
        <begin position="645"/>
        <end position="667"/>
    </location>
</feature>
<evidence type="ECO:0000313" key="2">
    <source>
        <dbReference type="EMBL" id="KIM47781.1"/>
    </source>
</evidence>
<feature type="compositionally biased region" description="Low complexity" evidence="1">
    <location>
        <begin position="41"/>
        <end position="53"/>
    </location>
</feature>
<feature type="region of interest" description="Disordered" evidence="1">
    <location>
        <begin position="621"/>
        <end position="738"/>
    </location>
</feature>
<organism evidence="2 3">
    <name type="scientific">Hebeloma cylindrosporum</name>
    <dbReference type="NCBI Taxonomy" id="76867"/>
    <lineage>
        <taxon>Eukaryota</taxon>
        <taxon>Fungi</taxon>
        <taxon>Dikarya</taxon>
        <taxon>Basidiomycota</taxon>
        <taxon>Agaricomycotina</taxon>
        <taxon>Agaricomycetes</taxon>
        <taxon>Agaricomycetidae</taxon>
        <taxon>Agaricales</taxon>
        <taxon>Agaricineae</taxon>
        <taxon>Hymenogastraceae</taxon>
        <taxon>Hebeloma</taxon>
    </lineage>
</organism>
<dbReference type="AlphaFoldDB" id="A0A0C3CVA8"/>
<protein>
    <submittedName>
        <fullName evidence="2">Uncharacterized protein</fullName>
    </submittedName>
</protein>
<dbReference type="Proteomes" id="UP000053424">
    <property type="component" value="Unassembled WGS sequence"/>
</dbReference>
<feature type="region of interest" description="Disordered" evidence="1">
    <location>
        <begin position="1"/>
        <end position="25"/>
    </location>
</feature>
<dbReference type="HOGENOM" id="CLU_338030_0_0_1"/>
<feature type="compositionally biased region" description="Polar residues" evidence="1">
    <location>
        <begin position="490"/>
        <end position="504"/>
    </location>
</feature>
<feature type="compositionally biased region" description="Polar residues" evidence="1">
    <location>
        <begin position="674"/>
        <end position="703"/>
    </location>
</feature>
<feature type="compositionally biased region" description="Basic and acidic residues" evidence="1">
    <location>
        <begin position="97"/>
        <end position="116"/>
    </location>
</feature>
<reference evidence="2 3" key="1">
    <citation type="submission" date="2014-04" db="EMBL/GenBank/DDBJ databases">
        <authorList>
            <consortium name="DOE Joint Genome Institute"/>
            <person name="Kuo A."/>
            <person name="Gay G."/>
            <person name="Dore J."/>
            <person name="Kohler A."/>
            <person name="Nagy L.G."/>
            <person name="Floudas D."/>
            <person name="Copeland A."/>
            <person name="Barry K.W."/>
            <person name="Cichocki N."/>
            <person name="Veneault-Fourrey C."/>
            <person name="LaButti K."/>
            <person name="Lindquist E.A."/>
            <person name="Lipzen A."/>
            <person name="Lundell T."/>
            <person name="Morin E."/>
            <person name="Murat C."/>
            <person name="Sun H."/>
            <person name="Tunlid A."/>
            <person name="Henrissat B."/>
            <person name="Grigoriev I.V."/>
            <person name="Hibbett D.S."/>
            <person name="Martin F."/>
            <person name="Nordberg H.P."/>
            <person name="Cantor M.N."/>
            <person name="Hua S.X."/>
        </authorList>
    </citation>
    <scope>NUCLEOTIDE SEQUENCE [LARGE SCALE GENOMIC DNA]</scope>
    <source>
        <strain evidence="3">h7</strain>
    </source>
</reference>
<sequence>MPAGAAALSPSEQQPVRTWWSLSRSPSTKDLRQEYVLENTKQQQKQQQQSKSSGKFTSFASAIGLKSKKHIPSLAIQEPPPPVPPVVKTQTSSRPRTRVDSFEPRTPVDPHPDKRQSLLTLSDTDPFAGRSVIAVPVPHLPSDPNRLSAYSNPSITDFVHKKPDTPTFNRISYASSSSNSHLHAIEISPVPPVSTRITSDLRRLPNKRSFGSLQVKSAEPLARQNSVSPSVSSSSNLGSSSTLVDVYRRSQPDPSVTRPKMRARGMTDGGSTQKAGFFVQDSRKLSRISPSSNNFASSSTSQDGPTSPKVIIRQASVSRLQTPPSAPPTQRLPPPPSHAEEPTASQPPAAAYQIEAALSSSLSFGSTTSSPADVASAGAPYGVQDHERQISGRGRASQSRQRHEPDSLARKESKSAPGSPRTLKKSISQQTLSRRNNHTSPSATPKTSPETTFRKQRNLAHPRLPIPLIPLSARPSSANATFPSLPEFGGNQTPTSDPRRGSTSGRRRLFSGSSISKLSLSQQSSNDDTLSIFSLRSDHDPHPGPYKPLSTKVTRPSSSFWDEASDHMPVSPVRSTVEYTPQVIMSREELARLEESVENTPAYSTRSRGFSVLSTSTMASDYDKDDDFSPVGLSPPPPASRPHSKQMQIRMSSNSFSAKPSSILSRPNSPPPSIMSTATAHHEGSMQTMSPVSSSPSPQTLMMTSLPPPPRRRRPTLISEPDLPDSPPLPLPSHVSIQKSSSMRAKFTVEKSLHRRSIMRKPSFLDIGDDSDQATESELDELVTGSFLDLARESFDTIRSDA</sequence>
<feature type="compositionally biased region" description="Low complexity" evidence="1">
    <location>
        <begin position="287"/>
        <end position="301"/>
    </location>
</feature>
<feature type="region of interest" description="Disordered" evidence="1">
    <location>
        <begin position="215"/>
        <end position="555"/>
    </location>
</feature>
<feature type="compositionally biased region" description="Basic and acidic residues" evidence="1">
    <location>
        <begin position="401"/>
        <end position="414"/>
    </location>
</feature>
<feature type="compositionally biased region" description="Low complexity" evidence="1">
    <location>
        <begin position="358"/>
        <end position="370"/>
    </location>
</feature>
<dbReference type="STRING" id="686832.A0A0C3CVA8"/>
<dbReference type="OrthoDB" id="3195323at2759"/>
<accession>A0A0C3CVA8</accession>
<feature type="region of interest" description="Disordered" evidence="1">
    <location>
        <begin position="38"/>
        <end position="118"/>
    </location>
</feature>
<feature type="compositionally biased region" description="Polar residues" evidence="1">
    <location>
        <begin position="425"/>
        <end position="451"/>
    </location>
</feature>